<gene>
    <name evidence="1" type="ORF">sm9_0170</name>
</gene>
<accession>A0A0U3CDS6</accession>
<name>A0A0U3CDS6_9EURY</name>
<reference evidence="1 2" key="1">
    <citation type="submission" date="2015-04" db="EMBL/GenBank/DDBJ databases">
        <title>The complete genome sequence of the rumen methanogen Methanobrevibacter millerae SM9.</title>
        <authorList>
            <person name="Leahy S.C."/>
            <person name="Kelly W.J."/>
            <person name="Pacheco D.M."/>
            <person name="Li D."/>
            <person name="Altermann E."/>
            <person name="Attwood G.T."/>
        </authorList>
    </citation>
    <scope>NUCLEOTIDE SEQUENCE [LARGE SCALE GENOMIC DNA]</scope>
    <source>
        <strain evidence="1 2">SM9</strain>
    </source>
</reference>
<keyword evidence="2" id="KW-1185">Reference proteome</keyword>
<dbReference type="Proteomes" id="UP000067738">
    <property type="component" value="Chromosome"/>
</dbReference>
<dbReference type="KEGG" id="mmil:sm9_0170"/>
<dbReference type="AlphaFoldDB" id="A0A0U3CDS6"/>
<dbReference type="EMBL" id="CP011266">
    <property type="protein sequence ID" value="ALT67979.1"/>
    <property type="molecule type" value="Genomic_DNA"/>
</dbReference>
<proteinExistence type="predicted"/>
<dbReference type="PATRIC" id="fig|230361.4.peg.171"/>
<protein>
    <submittedName>
        <fullName evidence="1">Uncharacterized protein</fullName>
    </submittedName>
</protein>
<sequence length="45" mass="5337">MMNTQIQTINNRRYLKIIFNNLTQTVKLNLYKLKNVTNAPKGKKE</sequence>
<organism evidence="1 2">
    <name type="scientific">Methanobrevibacter millerae</name>
    <dbReference type="NCBI Taxonomy" id="230361"/>
    <lineage>
        <taxon>Archaea</taxon>
        <taxon>Methanobacteriati</taxon>
        <taxon>Methanobacteriota</taxon>
        <taxon>Methanomada group</taxon>
        <taxon>Methanobacteria</taxon>
        <taxon>Methanobacteriales</taxon>
        <taxon>Methanobacteriaceae</taxon>
        <taxon>Methanobrevibacter</taxon>
    </lineage>
</organism>
<evidence type="ECO:0000313" key="2">
    <source>
        <dbReference type="Proteomes" id="UP000067738"/>
    </source>
</evidence>
<evidence type="ECO:0000313" key="1">
    <source>
        <dbReference type="EMBL" id="ALT67979.1"/>
    </source>
</evidence>